<accession>A0A1Z1M3A5</accession>
<dbReference type="InterPro" id="IPR007378">
    <property type="entry name" value="Tic22-like"/>
</dbReference>
<dbReference type="EMBL" id="MF101413">
    <property type="protein sequence ID" value="ARW60370.1"/>
    <property type="molecule type" value="Genomic_DNA"/>
</dbReference>
<reference evidence="5" key="1">
    <citation type="journal article" date="2017" name="J. Phycol.">
        <title>Analysis of chloroplast genomes and a supermatrix inform reclassification of the Rhodomelaceae (Rhodophyta).</title>
        <authorList>
            <person name="Diaz-Tapia P."/>
            <person name="Maggs C.A."/>
            <person name="West J.A."/>
            <person name="Verbruggen H."/>
        </authorList>
    </citation>
    <scope>NUCLEOTIDE SEQUENCE</scope>
    <source>
        <strain evidence="5">JH1427</strain>
    </source>
</reference>
<dbReference type="GO" id="GO:0015031">
    <property type="term" value="P:protein transport"/>
    <property type="evidence" value="ECO:0007669"/>
    <property type="project" value="InterPro"/>
</dbReference>
<dbReference type="Pfam" id="PF04278">
    <property type="entry name" value="Tic22"/>
    <property type="match status" value="1"/>
</dbReference>
<feature type="chain" id="PRO_5012351069" evidence="4">
    <location>
        <begin position="18"/>
        <end position="484"/>
    </location>
</feature>
<keyword evidence="2 5" id="KW-0150">Chloroplast</keyword>
<feature type="signal peptide" evidence="4">
    <location>
        <begin position="1"/>
        <end position="17"/>
    </location>
</feature>
<dbReference type="GO" id="GO:0009507">
    <property type="term" value="C:chloroplast"/>
    <property type="evidence" value="ECO:0007669"/>
    <property type="project" value="UniProtKB-SubCell"/>
</dbReference>
<evidence type="ECO:0000256" key="2">
    <source>
        <dbReference type="ARBA" id="ARBA00022528"/>
    </source>
</evidence>
<dbReference type="GeneID" id="33353488"/>
<evidence type="ECO:0000256" key="3">
    <source>
        <dbReference type="ARBA" id="ARBA00022640"/>
    </source>
</evidence>
<sequence>MILLNFILFYKLKQSYSQNSEFCHRQFKQEYLYPSTRYRITHFRLNQCNHPLISNNIITNKETYQTSLNKEIKSNNLLSRNFWQKLINNYVQETIFLSPANTLYSNYLLKLKTLGISVYKNHEYQSFLYKFASDILNGKIQVIDDNLSNPKYLMSTQKNNIYISYKWLKLIDFNKFVFSGYKKYLFNVFKRSETNLSRFSFPLFVVINKNNEIIVSESTDQLSKNRIFFNISHYFTQSKKYHKNLYTGLLFVNPHDAEEYKDYIKYTYPNLYSVDDIKVVPANIKLYYELVMLNSSSIEFRLIPDLTEVSNFIYKYRKNKNISCNVNQKYSKYYFQGQPIYTIKPLYVKEKFSSHPKKLEYSYMFKRNVSNVQYQVAFLDYNTLLGAWIKFKQQNFSYNLPDIPEISVSNFEDFIHSSDYKKNHDAIIFLPSLQVYKFVQTYLKMNLHDKKLLKSSWVLTKCNSLKIFMHQVVWSLTSRQPTNL</sequence>
<evidence type="ECO:0000256" key="1">
    <source>
        <dbReference type="ARBA" id="ARBA00004229"/>
    </source>
</evidence>
<organism evidence="5">
    <name type="scientific">Periphykon beckeri</name>
    <dbReference type="NCBI Taxonomy" id="2006982"/>
    <lineage>
        <taxon>Eukaryota</taxon>
        <taxon>Rhodophyta</taxon>
        <taxon>Florideophyceae</taxon>
        <taxon>Rhodymeniophycidae</taxon>
        <taxon>Ceramiales</taxon>
        <taxon>Rhodomelaceae</taxon>
        <taxon>Periphykon</taxon>
    </lineage>
</organism>
<geneLocation type="chloroplast" evidence="5"/>
<gene>
    <name evidence="5" type="primary">ycf80</name>
</gene>
<dbReference type="AlphaFoldDB" id="A0A1Z1M3A5"/>
<protein>
    <submittedName>
        <fullName evidence="5">Uncharacterized protein</fullName>
    </submittedName>
</protein>
<keyword evidence="4" id="KW-0732">Signal</keyword>
<dbReference type="PANTHER" id="PTHR33926:SF4">
    <property type="entry name" value="PROTEIN TIC 22, CHLOROPLASTIC"/>
    <property type="match status" value="1"/>
</dbReference>
<evidence type="ECO:0000313" key="5">
    <source>
        <dbReference type="EMBL" id="ARW60370.1"/>
    </source>
</evidence>
<name>A0A1Z1M3A5_9FLOR</name>
<proteinExistence type="predicted"/>
<dbReference type="PANTHER" id="PTHR33926">
    <property type="entry name" value="PROTEIN TIC 22, CHLOROPLASTIC"/>
    <property type="match status" value="1"/>
</dbReference>
<evidence type="ECO:0000256" key="4">
    <source>
        <dbReference type="SAM" id="SignalP"/>
    </source>
</evidence>
<dbReference type="RefSeq" id="YP_009392022.1">
    <property type="nucleotide sequence ID" value="NC_035261.1"/>
</dbReference>
<comment type="subcellular location">
    <subcellularLocation>
        <location evidence="1">Plastid</location>
        <location evidence="1">Chloroplast</location>
    </subcellularLocation>
</comment>
<keyword evidence="3 5" id="KW-0934">Plastid</keyword>